<reference evidence="1" key="1">
    <citation type="journal article" date="2019" name="Emerg. Microbes Infect.">
        <title>Comprehensive subspecies identification of 175 nontuberculous mycobacteria species based on 7547 genomic profiles.</title>
        <authorList>
            <person name="Matsumoto Y."/>
            <person name="Kinjo T."/>
            <person name="Motooka D."/>
            <person name="Nabeya D."/>
            <person name="Jung N."/>
            <person name="Uechi K."/>
            <person name="Horii T."/>
            <person name="Iida T."/>
            <person name="Fujita J."/>
            <person name="Nakamura S."/>
        </authorList>
    </citation>
    <scope>NUCLEOTIDE SEQUENCE [LARGE SCALE GENOMIC DNA]</scope>
    <source>
        <strain evidence="1">JCM 13671</strain>
    </source>
</reference>
<evidence type="ECO:0000313" key="2">
    <source>
        <dbReference type="Proteomes" id="UP000466931"/>
    </source>
</evidence>
<dbReference type="InterPro" id="IPR011048">
    <property type="entry name" value="Haem_d1_sf"/>
</dbReference>
<organism evidence="1 2">
    <name type="scientific">Mycolicibacterium confluentis</name>
    <dbReference type="NCBI Taxonomy" id="28047"/>
    <lineage>
        <taxon>Bacteria</taxon>
        <taxon>Bacillati</taxon>
        <taxon>Actinomycetota</taxon>
        <taxon>Actinomycetes</taxon>
        <taxon>Mycobacteriales</taxon>
        <taxon>Mycobacteriaceae</taxon>
        <taxon>Mycolicibacterium</taxon>
    </lineage>
</organism>
<gene>
    <name evidence="1" type="ORF">MCNF_07280</name>
</gene>
<sequence length="358" mass="37001">MLSPRLDRRPVSATSRAVEAVIAADAAVASDDVRAFAPVSAATIASGPITAMAELGGNLLTANYADDTLSLVARRGPRRAATVADVYEPFAIAVAGQRAYVTSVEPAYDTITVLERGEVFARIPVAGALRDVAVSPDGRRVYALQAADSAVLLGVIDAETHEVSDVELVVGPHTVPTALAVNPTNGLVYVAAVDHTSGVVMAVKDGRVAGAAPIPSMVRDIAVSRDGAVLVAVSDDDEFGGVIDFLDAKTLQITGTIELDGAAAQVSLSADGERAYVVSGDHVTVICTATRHIIDRIDAGVELSAALESSDGVHLFVSDNSGRVTTYEVNVTTNQAIAQIFDAAVIDVPMRELQAAGF</sequence>
<dbReference type="Gene3D" id="2.130.10.10">
    <property type="entry name" value="YVTN repeat-like/Quinoprotein amine dehydrogenase"/>
    <property type="match status" value="2"/>
</dbReference>
<evidence type="ECO:0000313" key="1">
    <source>
        <dbReference type="EMBL" id="BBZ32123.1"/>
    </source>
</evidence>
<dbReference type="InterPro" id="IPR015943">
    <property type="entry name" value="WD40/YVTN_repeat-like_dom_sf"/>
</dbReference>
<dbReference type="PANTHER" id="PTHR47197">
    <property type="entry name" value="PROTEIN NIRF"/>
    <property type="match status" value="1"/>
</dbReference>
<dbReference type="InterPro" id="IPR051200">
    <property type="entry name" value="Host-pathogen_enzymatic-act"/>
</dbReference>
<dbReference type="Proteomes" id="UP000466931">
    <property type="component" value="Chromosome"/>
</dbReference>
<dbReference type="EMBL" id="AP022612">
    <property type="protein sequence ID" value="BBZ32123.1"/>
    <property type="molecule type" value="Genomic_DNA"/>
</dbReference>
<dbReference type="AlphaFoldDB" id="A0A7I7XSS3"/>
<reference evidence="1" key="2">
    <citation type="submission" date="2020-02" db="EMBL/GenBank/DDBJ databases">
        <authorList>
            <person name="Matsumoto Y."/>
            <person name="Motooka D."/>
            <person name="Nakamura S."/>
        </authorList>
    </citation>
    <scope>NUCLEOTIDE SEQUENCE</scope>
    <source>
        <strain evidence="1">JCM 13671</strain>
    </source>
</reference>
<proteinExistence type="predicted"/>
<protein>
    <submittedName>
        <fullName evidence="1">Uncharacterized protein</fullName>
    </submittedName>
</protein>
<name>A0A7I7XSS3_9MYCO</name>
<dbReference type="SUPFAM" id="SSF51004">
    <property type="entry name" value="C-terminal (heme d1) domain of cytochrome cd1-nitrite reductase"/>
    <property type="match status" value="1"/>
</dbReference>
<accession>A0A7I7XSS3</accession>
<keyword evidence="2" id="KW-1185">Reference proteome</keyword>
<dbReference type="PANTHER" id="PTHR47197:SF3">
    <property type="entry name" value="DIHYDRO-HEME D1 DEHYDROGENASE"/>
    <property type="match status" value="1"/>
</dbReference>